<sequence length="292" mass="31124">MIVVTTPTGDIGRQLIDRLLAAGEAVRVIVRDPARLPEHVRAGAEVVQGSHGDADTIAKALDGADRMFWLVPPANFHDAGDARHYYLEFTRHAAHEAARRDVLMVGVTSLGKGYAGEAGLLTAALEMDAMIESGGVAYRALALPFFMENLLRQAPAIKQGTIAMANDADRPLLTVATQDVAKAAAVLLLDASWSGRARVPLVSPDALTPAAMAEIVSKTLGSTVDYRQVALADFQSMMVERGASPALAKDMADMVHAQNDGIYDAEAREGSFAAETGFRQWCQDVLKPALMA</sequence>
<dbReference type="PANTHER" id="PTHR43162">
    <property type="match status" value="1"/>
</dbReference>
<accession>A0A7Y9GCJ9</accession>
<dbReference type="Pfam" id="PF05368">
    <property type="entry name" value="NmrA"/>
    <property type="match status" value="1"/>
</dbReference>
<comment type="caution">
    <text evidence="2">The sequence shown here is derived from an EMBL/GenBank/DDBJ whole genome shotgun (WGS) entry which is preliminary data.</text>
</comment>
<feature type="domain" description="NmrA-like" evidence="1">
    <location>
        <begin position="2"/>
        <end position="263"/>
    </location>
</feature>
<dbReference type="InterPro" id="IPR051604">
    <property type="entry name" value="Ergot_Alk_Oxidoreductase"/>
</dbReference>
<dbReference type="EMBL" id="JACCBT010000001">
    <property type="protein sequence ID" value="NYE14012.1"/>
    <property type="molecule type" value="Genomic_DNA"/>
</dbReference>
<proteinExistence type="predicted"/>
<dbReference type="InterPro" id="IPR008030">
    <property type="entry name" value="NmrA-like"/>
</dbReference>
<dbReference type="Gene3D" id="3.40.50.720">
    <property type="entry name" value="NAD(P)-binding Rossmann-like Domain"/>
    <property type="match status" value="1"/>
</dbReference>
<dbReference type="RefSeq" id="WP_179834963.1">
    <property type="nucleotide sequence ID" value="NZ_BMRD01000022.1"/>
</dbReference>
<dbReference type="Gene3D" id="3.90.25.10">
    <property type="entry name" value="UDP-galactose 4-epimerase, domain 1"/>
    <property type="match status" value="1"/>
</dbReference>
<evidence type="ECO:0000313" key="3">
    <source>
        <dbReference type="Proteomes" id="UP000591272"/>
    </source>
</evidence>
<organism evidence="2 3">
    <name type="scientific">Actinomadura citrea</name>
    <dbReference type="NCBI Taxonomy" id="46158"/>
    <lineage>
        <taxon>Bacteria</taxon>
        <taxon>Bacillati</taxon>
        <taxon>Actinomycetota</taxon>
        <taxon>Actinomycetes</taxon>
        <taxon>Streptosporangiales</taxon>
        <taxon>Thermomonosporaceae</taxon>
        <taxon>Actinomadura</taxon>
    </lineage>
</organism>
<evidence type="ECO:0000259" key="1">
    <source>
        <dbReference type="Pfam" id="PF05368"/>
    </source>
</evidence>
<dbReference type="Proteomes" id="UP000591272">
    <property type="component" value="Unassembled WGS sequence"/>
</dbReference>
<evidence type="ECO:0000313" key="2">
    <source>
        <dbReference type="EMBL" id="NYE14012.1"/>
    </source>
</evidence>
<dbReference type="PANTHER" id="PTHR43162:SF1">
    <property type="entry name" value="PRESTALK A DIFFERENTIATION PROTEIN A"/>
    <property type="match status" value="1"/>
</dbReference>
<keyword evidence="3" id="KW-1185">Reference proteome</keyword>
<reference evidence="2 3" key="1">
    <citation type="submission" date="2020-07" db="EMBL/GenBank/DDBJ databases">
        <title>Sequencing the genomes of 1000 actinobacteria strains.</title>
        <authorList>
            <person name="Klenk H.-P."/>
        </authorList>
    </citation>
    <scope>NUCLEOTIDE SEQUENCE [LARGE SCALE GENOMIC DNA]</scope>
    <source>
        <strain evidence="2 3">DSM 43461</strain>
    </source>
</reference>
<dbReference type="SUPFAM" id="SSF51735">
    <property type="entry name" value="NAD(P)-binding Rossmann-fold domains"/>
    <property type="match status" value="1"/>
</dbReference>
<name>A0A7Y9GCJ9_9ACTN</name>
<dbReference type="InterPro" id="IPR036291">
    <property type="entry name" value="NAD(P)-bd_dom_sf"/>
</dbReference>
<protein>
    <submittedName>
        <fullName evidence="2">Uncharacterized protein YbjT (DUF2867 family)</fullName>
    </submittedName>
</protein>
<gene>
    <name evidence="2" type="ORF">BJ999_004308</name>
</gene>
<dbReference type="AlphaFoldDB" id="A0A7Y9GCJ9"/>